<evidence type="ECO:0000313" key="1">
    <source>
        <dbReference type="EMBL" id="WIV56204.1"/>
    </source>
</evidence>
<dbReference type="RefSeq" id="WP_285453286.1">
    <property type="nucleotide sequence ID" value="NZ_CP127173.1"/>
</dbReference>
<keyword evidence="2" id="KW-1185">Reference proteome</keyword>
<organism evidence="1 2">
    <name type="scientific">Amycolatopsis nalaikhensis</name>
    <dbReference type="NCBI Taxonomy" id="715472"/>
    <lineage>
        <taxon>Bacteria</taxon>
        <taxon>Bacillati</taxon>
        <taxon>Actinomycetota</taxon>
        <taxon>Actinomycetes</taxon>
        <taxon>Pseudonocardiales</taxon>
        <taxon>Pseudonocardiaceae</taxon>
        <taxon>Amycolatopsis</taxon>
    </lineage>
</organism>
<name>A0ABY8XKQ3_9PSEU</name>
<dbReference type="Proteomes" id="UP001227101">
    <property type="component" value="Chromosome"/>
</dbReference>
<dbReference type="EMBL" id="CP127173">
    <property type="protein sequence ID" value="WIV56204.1"/>
    <property type="molecule type" value="Genomic_DNA"/>
</dbReference>
<gene>
    <name evidence="1" type="ORF">QP939_46655</name>
</gene>
<accession>A0ABY8XKQ3</accession>
<protein>
    <submittedName>
        <fullName evidence="1">Uncharacterized protein</fullName>
    </submittedName>
</protein>
<reference evidence="1 2" key="1">
    <citation type="submission" date="2023-06" db="EMBL/GenBank/DDBJ databases">
        <authorList>
            <person name="Oyuntsetseg B."/>
            <person name="Kim S.B."/>
        </authorList>
    </citation>
    <scope>NUCLEOTIDE SEQUENCE [LARGE SCALE GENOMIC DNA]</scope>
    <source>
        <strain evidence="1 2">2-2</strain>
    </source>
</reference>
<proteinExistence type="predicted"/>
<evidence type="ECO:0000313" key="2">
    <source>
        <dbReference type="Proteomes" id="UP001227101"/>
    </source>
</evidence>
<sequence>MEEKAGFDAAFRRRIAKASRDVADARSVGDHDVARVHAEKLEDAFDLALRIRLDDDTGPVAVPRPRPAVR</sequence>